<dbReference type="AlphaFoldDB" id="A0A401GTC9"/>
<reference evidence="2 3" key="1">
    <citation type="journal article" date="2018" name="Sci. Rep.">
        <title>Genome sequence of the cauliflower mushroom Sparassis crispa (Hanabiratake) and its association with beneficial usage.</title>
        <authorList>
            <person name="Kiyama R."/>
            <person name="Furutani Y."/>
            <person name="Kawaguchi K."/>
            <person name="Nakanishi T."/>
        </authorList>
    </citation>
    <scope>NUCLEOTIDE SEQUENCE [LARGE SCALE GENOMIC DNA]</scope>
</reference>
<protein>
    <submittedName>
        <fullName evidence="2">Uncharacterized protein</fullName>
    </submittedName>
</protein>
<evidence type="ECO:0000256" key="1">
    <source>
        <dbReference type="SAM" id="MobiDB-lite"/>
    </source>
</evidence>
<feature type="compositionally biased region" description="Polar residues" evidence="1">
    <location>
        <begin position="148"/>
        <end position="176"/>
    </location>
</feature>
<dbReference type="OrthoDB" id="2758729at2759"/>
<organism evidence="2 3">
    <name type="scientific">Sparassis crispa</name>
    <dbReference type="NCBI Taxonomy" id="139825"/>
    <lineage>
        <taxon>Eukaryota</taxon>
        <taxon>Fungi</taxon>
        <taxon>Dikarya</taxon>
        <taxon>Basidiomycota</taxon>
        <taxon>Agaricomycotina</taxon>
        <taxon>Agaricomycetes</taxon>
        <taxon>Polyporales</taxon>
        <taxon>Sparassidaceae</taxon>
        <taxon>Sparassis</taxon>
    </lineage>
</organism>
<evidence type="ECO:0000313" key="2">
    <source>
        <dbReference type="EMBL" id="GBE85433.1"/>
    </source>
</evidence>
<sequence length="292" mass="32252">MWRTVVEEGLFRNSPFLERIEHKLSRFRSEAGELRTETHRATTFLLQLKGIITGLSLQIAYLCEEVNQLRATISTTTTEERKKLRNERRYVPTGQVSITNPASMIAVSQSSVDEVAHSSPVSAYHTETTGDTDRSLRSEYTPEAPSEDGSTLSHCDNTSTALHTKFSTLTNSNTGDADSKHRSADVNAEEAGTDTLKNDSSAVCPPLYISSEPGGGIAPQKHPLPFDATLYHILRRIHHDLNAKGHSHPLLPAVAEYARAPHCVELEPLFRRYEAVTSTTPSGSLEVQTTRE</sequence>
<comment type="caution">
    <text evidence="2">The sequence shown here is derived from an EMBL/GenBank/DDBJ whole genome shotgun (WGS) entry which is preliminary data.</text>
</comment>
<keyword evidence="3" id="KW-1185">Reference proteome</keyword>
<dbReference type="EMBL" id="BFAD01000007">
    <property type="protein sequence ID" value="GBE85433.1"/>
    <property type="molecule type" value="Genomic_DNA"/>
</dbReference>
<gene>
    <name evidence="2" type="ORF">SCP_0706200</name>
</gene>
<dbReference type="GeneID" id="38782350"/>
<proteinExistence type="predicted"/>
<evidence type="ECO:0000313" key="3">
    <source>
        <dbReference type="Proteomes" id="UP000287166"/>
    </source>
</evidence>
<name>A0A401GTC9_9APHY</name>
<dbReference type="RefSeq" id="XP_027616346.1">
    <property type="nucleotide sequence ID" value="XM_027760545.1"/>
</dbReference>
<dbReference type="Proteomes" id="UP000287166">
    <property type="component" value="Unassembled WGS sequence"/>
</dbReference>
<accession>A0A401GTC9</accession>
<feature type="compositionally biased region" description="Polar residues" evidence="1">
    <location>
        <begin position="119"/>
        <end position="129"/>
    </location>
</feature>
<dbReference type="InParanoid" id="A0A401GTC9"/>
<feature type="region of interest" description="Disordered" evidence="1">
    <location>
        <begin position="117"/>
        <end position="202"/>
    </location>
</feature>